<dbReference type="Pfam" id="PF13470">
    <property type="entry name" value="PIN_3"/>
    <property type="match status" value="1"/>
</dbReference>
<gene>
    <name evidence="2" type="ORF">A2W14_06345</name>
</gene>
<protein>
    <submittedName>
        <fullName evidence="2">Putative toxin-antitoxin system toxin component, PIN family</fullName>
    </submittedName>
</protein>
<dbReference type="PANTHER" id="PTHR34610:SF4">
    <property type="entry name" value="SLL8027 PROTEIN"/>
    <property type="match status" value="1"/>
</dbReference>
<dbReference type="EMBL" id="MFJA01000078">
    <property type="protein sequence ID" value="OGG02031.1"/>
    <property type="molecule type" value="Genomic_DNA"/>
</dbReference>
<evidence type="ECO:0000313" key="2">
    <source>
        <dbReference type="EMBL" id="OGG02031.1"/>
    </source>
</evidence>
<dbReference type="Proteomes" id="UP000176665">
    <property type="component" value="Unassembled WGS sequence"/>
</dbReference>
<dbReference type="SMART" id="SM00670">
    <property type="entry name" value="PINc"/>
    <property type="match status" value="1"/>
</dbReference>
<dbReference type="AlphaFoldDB" id="A0A1F5YPA1"/>
<evidence type="ECO:0000313" key="3">
    <source>
        <dbReference type="Proteomes" id="UP000176665"/>
    </source>
</evidence>
<dbReference type="InterPro" id="IPR002716">
    <property type="entry name" value="PIN_dom"/>
</dbReference>
<dbReference type="InterPro" id="IPR002850">
    <property type="entry name" value="PIN_toxin-like"/>
</dbReference>
<sequence length="144" mass="16220">MKKPLAVLDTNVIISGLILPKSNPGKIMRLWKSKKFDLITSTPVLKELERVLSYPKISMKYSLTTTAIGDMLNKIKKNSKIISQLKLPRVSVRDKEDLIVIATAIDGKADYLVTGDDDLLSLKEHSDIKPFKILTINEFLQLIK</sequence>
<dbReference type="NCBIfam" id="TIGR00305">
    <property type="entry name" value="putative toxin-antitoxin system toxin component, PIN family"/>
    <property type="match status" value="1"/>
</dbReference>
<dbReference type="InterPro" id="IPR029060">
    <property type="entry name" value="PIN-like_dom_sf"/>
</dbReference>
<accession>A0A1F5YPA1</accession>
<reference evidence="2 3" key="1">
    <citation type="journal article" date="2016" name="Nat. Commun.">
        <title>Thousands of microbial genomes shed light on interconnected biogeochemical processes in an aquifer system.</title>
        <authorList>
            <person name="Anantharaman K."/>
            <person name="Brown C.T."/>
            <person name="Hug L.A."/>
            <person name="Sharon I."/>
            <person name="Castelle C.J."/>
            <person name="Probst A.J."/>
            <person name="Thomas B.C."/>
            <person name="Singh A."/>
            <person name="Wilkins M.J."/>
            <person name="Karaoz U."/>
            <person name="Brodie E.L."/>
            <person name="Williams K.H."/>
            <person name="Hubbard S.S."/>
            <person name="Banfield J.F."/>
        </authorList>
    </citation>
    <scope>NUCLEOTIDE SEQUENCE [LARGE SCALE GENOMIC DNA]</scope>
</reference>
<comment type="caution">
    <text evidence="2">The sequence shown here is derived from an EMBL/GenBank/DDBJ whole genome shotgun (WGS) entry which is preliminary data.</text>
</comment>
<proteinExistence type="predicted"/>
<dbReference type="SUPFAM" id="SSF88723">
    <property type="entry name" value="PIN domain-like"/>
    <property type="match status" value="1"/>
</dbReference>
<evidence type="ECO:0000259" key="1">
    <source>
        <dbReference type="SMART" id="SM00670"/>
    </source>
</evidence>
<feature type="domain" description="PIN" evidence="1">
    <location>
        <begin position="4"/>
        <end position="121"/>
    </location>
</feature>
<organism evidence="2 3">
    <name type="scientific">Candidatus Gottesmanbacteria bacterium RBG_16_37_8</name>
    <dbReference type="NCBI Taxonomy" id="1798371"/>
    <lineage>
        <taxon>Bacteria</taxon>
        <taxon>Candidatus Gottesmaniibacteriota</taxon>
    </lineage>
</organism>
<dbReference type="PANTHER" id="PTHR34610">
    <property type="entry name" value="SSL7007 PROTEIN"/>
    <property type="match status" value="1"/>
</dbReference>
<dbReference type="STRING" id="1798371.A2W14_06345"/>
<name>A0A1F5YPA1_9BACT</name>